<feature type="domain" description="UBC core" evidence="4">
    <location>
        <begin position="10"/>
        <end position="167"/>
    </location>
</feature>
<evidence type="ECO:0000313" key="5">
    <source>
        <dbReference type="EMBL" id="OMH81613.1"/>
    </source>
</evidence>
<keyword evidence="3" id="KW-0812">Transmembrane</keyword>
<evidence type="ECO:0000259" key="4">
    <source>
        <dbReference type="PROSITE" id="PS50127"/>
    </source>
</evidence>
<evidence type="ECO:0000256" key="3">
    <source>
        <dbReference type="SAM" id="Phobius"/>
    </source>
</evidence>
<dbReference type="EMBL" id="LSSK01000858">
    <property type="protein sequence ID" value="OMH81613.1"/>
    <property type="molecule type" value="Genomic_DNA"/>
</dbReference>
<feature type="transmembrane region" description="Helical" evidence="3">
    <location>
        <begin position="282"/>
        <end position="301"/>
    </location>
</feature>
<dbReference type="AlphaFoldDB" id="A0A1R1PL11"/>
<organism evidence="5 6">
    <name type="scientific">Zancudomyces culisetae</name>
    <name type="common">Gut fungus</name>
    <name type="synonym">Smittium culisetae</name>
    <dbReference type="NCBI Taxonomy" id="1213189"/>
    <lineage>
        <taxon>Eukaryota</taxon>
        <taxon>Fungi</taxon>
        <taxon>Fungi incertae sedis</taxon>
        <taxon>Zoopagomycota</taxon>
        <taxon>Kickxellomycotina</taxon>
        <taxon>Harpellomycetes</taxon>
        <taxon>Harpellales</taxon>
        <taxon>Legeriomycetaceae</taxon>
        <taxon>Zancudomyces</taxon>
    </lineage>
</organism>
<dbReference type="PROSITE" id="PS50127">
    <property type="entry name" value="UBC_2"/>
    <property type="match status" value="1"/>
</dbReference>
<proteinExistence type="predicted"/>
<name>A0A1R1PL11_ZANCU</name>
<dbReference type="Pfam" id="PF00179">
    <property type="entry name" value="UQ_con"/>
    <property type="match status" value="1"/>
</dbReference>
<dbReference type="SMART" id="SM00212">
    <property type="entry name" value="UBCc"/>
    <property type="match status" value="1"/>
</dbReference>
<feature type="region of interest" description="Disordered" evidence="2">
    <location>
        <begin position="181"/>
        <end position="222"/>
    </location>
</feature>
<accession>A0A1R1PL11</accession>
<dbReference type="InterPro" id="IPR000608">
    <property type="entry name" value="UBC"/>
</dbReference>
<evidence type="ECO:0000256" key="1">
    <source>
        <dbReference type="ARBA" id="ARBA00022786"/>
    </source>
</evidence>
<feature type="compositionally biased region" description="Basic and acidic residues" evidence="2">
    <location>
        <begin position="181"/>
        <end position="199"/>
    </location>
</feature>
<comment type="caution">
    <text evidence="5">The sequence shown here is derived from an EMBL/GenBank/DDBJ whole genome shotgun (WGS) entry which is preliminary data.</text>
</comment>
<dbReference type="OrthoDB" id="1158011at2759"/>
<dbReference type="CDD" id="cd23799">
    <property type="entry name" value="UBCc_UBE2J"/>
    <property type="match status" value="1"/>
</dbReference>
<keyword evidence="3" id="KW-0472">Membrane</keyword>
<sequence length="310" mass="35196">MDKGYNLNNPGVRRILKEWRDLQREESQEFTAFPTEDNIFDWHFTIRGPPGTPFSGGKYHGRIILPSEYPLKPPSVIFMTKNGRFETNKKICLSFTEYHPETWLPSWGIRTVLLAIISFLPTKGEGAIGSLDHSDEVRMSLAKDSNNFVCSTCFTRVADILNNEPTIIESGDMLKLLQRDNENENENKSKESKNQDKKPIKLQPSIPSQPNSNSGAPGSEYSADLRAENHTNRTHNEEYGTAIVHQNTVLPSVPYDTPNPQNTQQANRRNFGFFSLNIPDTLIFYDTGIYIILALLVLLVAKKLALYLYQ</sequence>
<gene>
    <name evidence="5" type="ORF">AX774_g4926</name>
</gene>
<dbReference type="InterPro" id="IPR050113">
    <property type="entry name" value="Ub_conjugating_enzyme"/>
</dbReference>
<dbReference type="SUPFAM" id="SSF54495">
    <property type="entry name" value="UBC-like"/>
    <property type="match status" value="1"/>
</dbReference>
<dbReference type="PANTHER" id="PTHR24067">
    <property type="entry name" value="UBIQUITIN-CONJUGATING ENZYME E2"/>
    <property type="match status" value="1"/>
</dbReference>
<reference evidence="6" key="1">
    <citation type="submission" date="2017-01" db="EMBL/GenBank/DDBJ databases">
        <authorList>
            <person name="Wang Y."/>
            <person name="White M."/>
            <person name="Kvist S."/>
            <person name="Moncalvo J.-M."/>
        </authorList>
    </citation>
    <scope>NUCLEOTIDE SEQUENCE [LARGE SCALE GENOMIC DNA]</scope>
    <source>
        <strain evidence="6">COL-18-3</strain>
    </source>
</reference>
<evidence type="ECO:0000256" key="2">
    <source>
        <dbReference type="SAM" id="MobiDB-lite"/>
    </source>
</evidence>
<keyword evidence="1" id="KW-0833">Ubl conjugation pathway</keyword>
<dbReference type="Proteomes" id="UP000188320">
    <property type="component" value="Unassembled WGS sequence"/>
</dbReference>
<evidence type="ECO:0000313" key="6">
    <source>
        <dbReference type="Proteomes" id="UP000188320"/>
    </source>
</evidence>
<keyword evidence="3" id="KW-1133">Transmembrane helix</keyword>
<dbReference type="InterPro" id="IPR016135">
    <property type="entry name" value="UBQ-conjugating_enzyme/RWD"/>
</dbReference>
<keyword evidence="6" id="KW-1185">Reference proteome</keyword>
<dbReference type="FunFam" id="3.10.110.10:FF:000086">
    <property type="entry name" value="Ubiquitin-conjugating enzyme E2 J1"/>
    <property type="match status" value="1"/>
</dbReference>
<dbReference type="Gene3D" id="3.10.110.10">
    <property type="entry name" value="Ubiquitin Conjugating Enzyme"/>
    <property type="match status" value="1"/>
</dbReference>
<protein>
    <submittedName>
        <fullName evidence="5">Ubiquitin-conjugating enzyme E2 J1</fullName>
    </submittedName>
</protein>
<feature type="compositionally biased region" description="Low complexity" evidence="2">
    <location>
        <begin position="203"/>
        <end position="214"/>
    </location>
</feature>